<name>H0EIC5_GLAL7</name>
<proteinExistence type="predicted"/>
<gene>
    <name evidence="1" type="ORF">M7I_2280</name>
</gene>
<evidence type="ECO:0000313" key="2">
    <source>
        <dbReference type="Proteomes" id="UP000005446"/>
    </source>
</evidence>
<keyword evidence="2" id="KW-1185">Reference proteome</keyword>
<sequence>MTVLTGIQKQISERSKIYDKPHSIHEAVQEVASFGTQRYSRGHLPDLRPFLTLSGDLM</sequence>
<protein>
    <submittedName>
        <fullName evidence="1">Uncharacterized protein</fullName>
    </submittedName>
</protein>
<dbReference type="InParanoid" id="H0EIC5"/>
<dbReference type="EMBL" id="AGUE01000047">
    <property type="protein sequence ID" value="EHL01646.1"/>
    <property type="molecule type" value="Genomic_DNA"/>
</dbReference>
<comment type="caution">
    <text evidence="1">The sequence shown here is derived from an EMBL/GenBank/DDBJ whole genome shotgun (WGS) entry which is preliminary data.</text>
</comment>
<accession>H0EIC5</accession>
<organism evidence="1 2">
    <name type="scientific">Glarea lozoyensis (strain ATCC 74030 / MF5533)</name>
    <dbReference type="NCBI Taxonomy" id="1104152"/>
    <lineage>
        <taxon>Eukaryota</taxon>
        <taxon>Fungi</taxon>
        <taxon>Dikarya</taxon>
        <taxon>Ascomycota</taxon>
        <taxon>Pezizomycotina</taxon>
        <taxon>Leotiomycetes</taxon>
        <taxon>Helotiales</taxon>
        <taxon>Helotiaceae</taxon>
        <taxon>Glarea</taxon>
    </lineage>
</organism>
<evidence type="ECO:0000313" key="1">
    <source>
        <dbReference type="EMBL" id="EHL01646.1"/>
    </source>
</evidence>
<dbReference type="AlphaFoldDB" id="H0EIC5"/>
<dbReference type="HOGENOM" id="CLU_2979283_0_0_1"/>
<dbReference type="Proteomes" id="UP000005446">
    <property type="component" value="Unassembled WGS sequence"/>
</dbReference>
<reference evidence="1 2" key="1">
    <citation type="journal article" date="2012" name="Eukaryot. Cell">
        <title>Genome sequence of the fungus Glarea lozoyensis: the first genome sequence of a species from the Helotiaceae family.</title>
        <authorList>
            <person name="Youssar L."/>
            <person name="Gruening B.A."/>
            <person name="Erxleben A."/>
            <person name="Guenther S."/>
            <person name="Huettel W."/>
        </authorList>
    </citation>
    <scope>NUCLEOTIDE SEQUENCE [LARGE SCALE GENOMIC DNA]</scope>
    <source>
        <strain evidence="2">ATCC 74030 / MF5533</strain>
    </source>
</reference>